<keyword evidence="6 9" id="KW-0456">Lyase</keyword>
<dbReference type="Gene3D" id="3.10.200.10">
    <property type="entry name" value="Alpha carbonic anhydrase"/>
    <property type="match status" value="1"/>
</dbReference>
<evidence type="ECO:0000256" key="7">
    <source>
        <dbReference type="SAM" id="Phobius"/>
    </source>
</evidence>
<keyword evidence="4 6" id="KW-0862">Zinc</keyword>
<gene>
    <name evidence="9" type="primary">CA7</name>
</gene>
<name>A0A1B0Y365_EXADI</name>
<dbReference type="InterPro" id="IPR023561">
    <property type="entry name" value="Carbonic_anhydrase_a-class"/>
</dbReference>
<feature type="signal peptide" evidence="6">
    <location>
        <begin position="1"/>
        <end position="16"/>
    </location>
</feature>
<evidence type="ECO:0000313" key="9">
    <source>
        <dbReference type="EMBL" id="ANJ59783.1"/>
    </source>
</evidence>
<evidence type="ECO:0000256" key="4">
    <source>
        <dbReference type="ARBA" id="ARBA00022833"/>
    </source>
</evidence>
<organism evidence="9">
    <name type="scientific">Exaiptasia diaphana</name>
    <name type="common">Tropical sea anemone</name>
    <name type="synonym">Aiptasia pulchella</name>
    <dbReference type="NCBI Taxonomy" id="2652724"/>
    <lineage>
        <taxon>Eukaryota</taxon>
        <taxon>Metazoa</taxon>
        <taxon>Cnidaria</taxon>
        <taxon>Anthozoa</taxon>
        <taxon>Hexacorallia</taxon>
        <taxon>Actiniaria</taxon>
        <taxon>Aiptasiidae</taxon>
        <taxon>Exaiptasia</taxon>
    </lineage>
</organism>
<dbReference type="PANTHER" id="PTHR18952:SF208">
    <property type="entry name" value="CARBONIC ANHYDRASE XA-RELATED"/>
    <property type="match status" value="1"/>
</dbReference>
<dbReference type="InterPro" id="IPR018338">
    <property type="entry name" value="Carbonic_anhydrase_a-class_CS"/>
</dbReference>
<reference evidence="9" key="1">
    <citation type="journal article" date="2016" name="PLoS ONE">
        <title>Carbonic Anhydrases in Cnidarians: Novel Perspectives from the Octocorallian Corallium rubrum.</title>
        <authorList>
            <person name="Le Goff C."/>
            <person name="Ganot P."/>
            <person name="Zoccola D."/>
            <person name="Caminiti-Segonds N."/>
            <person name="Allemand D."/>
            <person name="Tambutte S."/>
        </authorList>
    </citation>
    <scope>NUCLEOTIDE SEQUENCE</scope>
</reference>
<protein>
    <recommendedName>
        <fullName evidence="2 6">Carbonic anhydrase</fullName>
        <ecNumber evidence="2 6">4.2.1.1</ecNumber>
    </recommendedName>
</protein>
<comment type="catalytic activity">
    <reaction evidence="6">
        <text>hydrogencarbonate + H(+) = CO2 + H2O</text>
        <dbReference type="Rhea" id="RHEA:10748"/>
        <dbReference type="ChEBI" id="CHEBI:15377"/>
        <dbReference type="ChEBI" id="CHEBI:15378"/>
        <dbReference type="ChEBI" id="CHEBI:16526"/>
        <dbReference type="ChEBI" id="CHEBI:17544"/>
        <dbReference type="EC" id="4.2.1.1"/>
    </reaction>
</comment>
<dbReference type="GO" id="GO:0006730">
    <property type="term" value="P:one-carbon metabolic process"/>
    <property type="evidence" value="ECO:0007669"/>
    <property type="project" value="TreeGrafter"/>
</dbReference>
<evidence type="ECO:0000256" key="2">
    <source>
        <dbReference type="ARBA" id="ARBA00012925"/>
    </source>
</evidence>
<dbReference type="EC" id="4.2.1.1" evidence="2 6"/>
<dbReference type="GO" id="GO:0008270">
    <property type="term" value="F:zinc ion binding"/>
    <property type="evidence" value="ECO:0007669"/>
    <property type="project" value="UniProtKB-UniRule"/>
</dbReference>
<dbReference type="AlphaFoldDB" id="A0A1B0Y365"/>
<evidence type="ECO:0000256" key="3">
    <source>
        <dbReference type="ARBA" id="ARBA00022723"/>
    </source>
</evidence>
<proteinExistence type="evidence at transcript level"/>
<feature type="chain" id="PRO_5025094092" description="Carbonic anhydrase" evidence="6">
    <location>
        <begin position="17"/>
        <end position="593"/>
    </location>
</feature>
<comment type="function">
    <text evidence="6">Reversible hydration of carbon dioxide.</text>
</comment>
<keyword evidence="3 6" id="KW-0479">Metal-binding</keyword>
<keyword evidence="7" id="KW-0812">Transmembrane</keyword>
<sequence length="593" mass="66661">MNTINIILSICAFCHSLENLLFCSGSWSYKDPNGPSTWFKTYPKCAGKRQSPINIIPQKAPFDGSFSDLHIHYSSSADLSVTNNGRAITAKLSNNDKLNFTGAGLKSVYTLDKFHFHVGADSSEGSEHQIDGKKYPMEVHLAHYDVSKSSDVTAAIMSVLVTEGTEDNHFFDKLTNSLQNCSKKDETTKVIGFSVKHILPNNTQSFYRYSGSFTTPNCSEDVEWIVFHQTVSISSRQLRAFRSVSSAKQSTEPLVNNFRPVQPLNNRTVLRNFDHQKFICGKKSNLTADCRTTIENHDVFYEVEVKPCTLPVAVVVKISAAGLGFNIERIFSEDVSSPIVISNLRYGASMEMHFHADGPHSGKLHVTVYQFPMSQVNNKSKVIDQYFQVEGVCQRGNCTLDEWDNHWCSSYMGVQNPLLIGFSSKLRDPCGSPSVVVDVYRSEYMKQSWVPTDKQEFKDKQSFLVNLTRSLVGGKSLRMRKAVAMTSRWTAVYLEAHVKKSGGKTNFEVYLLVKRNGGHYLVFNTQYMYPSLYCSKKKSDNHGNKVAVGVIIVVVLVLIIGVAAFLVYRNRRNYFGHRPALVDEIEVQDADRL</sequence>
<evidence type="ECO:0000256" key="5">
    <source>
        <dbReference type="ARBA" id="ARBA00023180"/>
    </source>
</evidence>
<dbReference type="SMART" id="SM01057">
    <property type="entry name" value="Carb_anhydrase"/>
    <property type="match status" value="1"/>
</dbReference>
<dbReference type="Pfam" id="PF00194">
    <property type="entry name" value="Carb_anhydrase"/>
    <property type="match status" value="1"/>
</dbReference>
<dbReference type="CDD" id="cd00326">
    <property type="entry name" value="alpha_CA"/>
    <property type="match status" value="1"/>
</dbReference>
<evidence type="ECO:0000256" key="1">
    <source>
        <dbReference type="ARBA" id="ARBA00010718"/>
    </source>
</evidence>
<dbReference type="PROSITE" id="PS51144">
    <property type="entry name" value="ALPHA_CA_2"/>
    <property type="match status" value="1"/>
</dbReference>
<dbReference type="InterPro" id="IPR036398">
    <property type="entry name" value="CA_dom_sf"/>
</dbReference>
<accession>A0A1B0Y365</accession>
<dbReference type="EMBL" id="KU557770">
    <property type="protein sequence ID" value="ANJ59783.1"/>
    <property type="molecule type" value="mRNA"/>
</dbReference>
<dbReference type="InterPro" id="IPR001148">
    <property type="entry name" value="CA_dom"/>
</dbReference>
<keyword evidence="7" id="KW-0472">Membrane</keyword>
<dbReference type="GO" id="GO:0004089">
    <property type="term" value="F:carbonate dehydratase activity"/>
    <property type="evidence" value="ECO:0007669"/>
    <property type="project" value="UniProtKB-UniRule"/>
</dbReference>
<keyword evidence="7" id="KW-1133">Transmembrane helix</keyword>
<evidence type="ECO:0000259" key="8">
    <source>
        <dbReference type="PROSITE" id="PS51144"/>
    </source>
</evidence>
<keyword evidence="6" id="KW-0732">Signal</keyword>
<feature type="domain" description="Alpha-carbonic anhydrase" evidence="8">
    <location>
        <begin position="25"/>
        <end position="273"/>
    </location>
</feature>
<dbReference type="PANTHER" id="PTHR18952">
    <property type="entry name" value="CARBONIC ANHYDRASE"/>
    <property type="match status" value="1"/>
</dbReference>
<evidence type="ECO:0000256" key="6">
    <source>
        <dbReference type="RuleBase" id="RU367011"/>
    </source>
</evidence>
<dbReference type="OrthoDB" id="429145at2759"/>
<dbReference type="PROSITE" id="PS00162">
    <property type="entry name" value="ALPHA_CA_1"/>
    <property type="match status" value="1"/>
</dbReference>
<dbReference type="FunFam" id="3.10.200.10:FF:000003">
    <property type="entry name" value="Carbonic anhydrase 12"/>
    <property type="match status" value="1"/>
</dbReference>
<comment type="similarity">
    <text evidence="1 6">Belongs to the alpha-carbonic anhydrase family.</text>
</comment>
<dbReference type="SUPFAM" id="SSF51069">
    <property type="entry name" value="Carbonic anhydrase"/>
    <property type="match status" value="1"/>
</dbReference>
<comment type="cofactor">
    <cofactor evidence="6">
        <name>Zn(2+)</name>
        <dbReference type="ChEBI" id="CHEBI:29105"/>
    </cofactor>
</comment>
<keyword evidence="5" id="KW-0325">Glycoprotein</keyword>
<feature type="transmembrane region" description="Helical" evidence="7">
    <location>
        <begin position="546"/>
        <end position="568"/>
    </location>
</feature>